<keyword evidence="2" id="KW-1185">Reference proteome</keyword>
<proteinExistence type="predicted"/>
<evidence type="ECO:0000313" key="1">
    <source>
        <dbReference type="EMBL" id="KAJ9650409.1"/>
    </source>
</evidence>
<reference evidence="1" key="1">
    <citation type="submission" date="2022-10" db="EMBL/GenBank/DDBJ databases">
        <title>Culturing micro-colonial fungi from biological soil crusts in the Mojave desert and describing Neophaeococcomyces mojavensis, and introducing the new genera and species Taxawa tesnikishii.</title>
        <authorList>
            <person name="Kurbessoian T."/>
            <person name="Stajich J.E."/>
        </authorList>
    </citation>
    <scope>NUCLEOTIDE SEQUENCE</scope>
    <source>
        <strain evidence="1">JES_112</strain>
    </source>
</reference>
<accession>A0ACC2ZS18</accession>
<organism evidence="1 2">
    <name type="scientific">Neophaeococcomyces mojaviensis</name>
    <dbReference type="NCBI Taxonomy" id="3383035"/>
    <lineage>
        <taxon>Eukaryota</taxon>
        <taxon>Fungi</taxon>
        <taxon>Dikarya</taxon>
        <taxon>Ascomycota</taxon>
        <taxon>Pezizomycotina</taxon>
        <taxon>Eurotiomycetes</taxon>
        <taxon>Chaetothyriomycetidae</taxon>
        <taxon>Chaetothyriales</taxon>
        <taxon>Chaetothyriales incertae sedis</taxon>
        <taxon>Neophaeococcomyces</taxon>
    </lineage>
</organism>
<protein>
    <submittedName>
        <fullName evidence="1">Uncharacterized protein</fullName>
    </submittedName>
</protein>
<comment type="caution">
    <text evidence="1">The sequence shown here is derived from an EMBL/GenBank/DDBJ whole genome shotgun (WGS) entry which is preliminary data.</text>
</comment>
<evidence type="ECO:0000313" key="2">
    <source>
        <dbReference type="Proteomes" id="UP001172386"/>
    </source>
</evidence>
<gene>
    <name evidence="1" type="ORF">H2198_010288</name>
</gene>
<sequence>MPALRAEAARVPHGTTISIPYLASEDDDARLAAARMVRALGFEPMLHLSARRIGSRAVLERFLERAASEAGVEQCLVIAGDLATPAGPFADSASIIETGLLERFGIRVVGIGGHPEGHPVMSSDDRWQALERKCQAIEARGMAPLIITQFAFDADMVLAWLAVLRARGINVPVLVGVPGPASIARLVRYAAMCGVGASASMLARYGISIGRLLGTAGPEVFVDRLVQGLTDAHGMISPHLFPFGGIAPSLDWIERYRLRGPFPRAAATDRKDEAPMIRWLFLALAALPFAASAVVIRHDVDDDRYRIGGSEFPALADMPGEGQGVLIAPSWVLTAAHAAPMEGMGQTITIDGKGYGVERVFLHPGYRRMPDALGKEALATGSPAKIHAFLAGSDDIALIRLATPVNDVQPVALYRGTAEVAQVAALVGKGATGNGSVGLLPGGPHRTTLRRAYNAITGGNDRYLWYRFDAPPQGLPLEGVLGSGDSGGPLVIKDRGVWQLVGLGSWITAVPEHALEAGFYGQVVHNVRVSRYVDWIESTLSAPDYRPVTPED</sequence>
<dbReference type="EMBL" id="JAPDRQ010000345">
    <property type="protein sequence ID" value="KAJ9650409.1"/>
    <property type="molecule type" value="Genomic_DNA"/>
</dbReference>
<name>A0ACC2ZS18_9EURO</name>
<dbReference type="Proteomes" id="UP001172386">
    <property type="component" value="Unassembled WGS sequence"/>
</dbReference>